<gene>
    <name evidence="2" type="ORF">PA7_07440</name>
</gene>
<evidence type="ECO:0000313" key="3">
    <source>
        <dbReference type="Proteomes" id="UP000321328"/>
    </source>
</evidence>
<keyword evidence="1" id="KW-0812">Transmembrane</keyword>
<dbReference type="RefSeq" id="WP_028930151.1">
    <property type="nucleotide sequence ID" value="NZ_AUII01000008.1"/>
</dbReference>
<name>A0A511CWQ3_9PSEU</name>
<comment type="caution">
    <text evidence="2">The sequence shown here is derived from an EMBL/GenBank/DDBJ whole genome shotgun (WGS) entry which is preliminary data.</text>
</comment>
<sequence length="91" mass="10323">MKPPEPRPGNRPPSFRFRLLRAVLRTVLVYGLLVWGYLAANSRTHPETLQQPLTHFLSWPIEEDAAIGCFIASAAAFFVLRTPAVRDRGRH</sequence>
<organism evidence="2 3">
    <name type="scientific">Pseudonocardia asaccharolytica DSM 44247 = NBRC 16224</name>
    <dbReference type="NCBI Taxonomy" id="1123024"/>
    <lineage>
        <taxon>Bacteria</taxon>
        <taxon>Bacillati</taxon>
        <taxon>Actinomycetota</taxon>
        <taxon>Actinomycetes</taxon>
        <taxon>Pseudonocardiales</taxon>
        <taxon>Pseudonocardiaceae</taxon>
        <taxon>Pseudonocardia</taxon>
    </lineage>
</organism>
<accession>A0A511CWQ3</accession>
<protein>
    <submittedName>
        <fullName evidence="2">Uncharacterized protein</fullName>
    </submittedName>
</protein>
<dbReference type="AlphaFoldDB" id="A0A511CWQ3"/>
<keyword evidence="1" id="KW-1133">Transmembrane helix</keyword>
<evidence type="ECO:0000256" key="1">
    <source>
        <dbReference type="SAM" id="Phobius"/>
    </source>
</evidence>
<dbReference type="Proteomes" id="UP000321328">
    <property type="component" value="Unassembled WGS sequence"/>
</dbReference>
<evidence type="ECO:0000313" key="2">
    <source>
        <dbReference type="EMBL" id="GEL16907.1"/>
    </source>
</evidence>
<dbReference type="STRING" id="1123024.GCA_000423625_02322"/>
<dbReference type="EMBL" id="BJVI01000004">
    <property type="protein sequence ID" value="GEL16907.1"/>
    <property type="molecule type" value="Genomic_DNA"/>
</dbReference>
<proteinExistence type="predicted"/>
<feature type="transmembrane region" description="Helical" evidence="1">
    <location>
        <begin position="20"/>
        <end position="40"/>
    </location>
</feature>
<reference evidence="2 3" key="1">
    <citation type="submission" date="2019-07" db="EMBL/GenBank/DDBJ databases">
        <title>Whole genome shotgun sequence of Pseudonocardia asaccharolytica NBRC 16224.</title>
        <authorList>
            <person name="Hosoyama A."/>
            <person name="Uohara A."/>
            <person name="Ohji S."/>
            <person name="Ichikawa N."/>
        </authorList>
    </citation>
    <scope>NUCLEOTIDE SEQUENCE [LARGE SCALE GENOMIC DNA]</scope>
    <source>
        <strain evidence="2 3">NBRC 16224</strain>
    </source>
</reference>
<feature type="transmembrane region" description="Helical" evidence="1">
    <location>
        <begin position="65"/>
        <end position="84"/>
    </location>
</feature>
<keyword evidence="1" id="KW-0472">Membrane</keyword>
<keyword evidence="3" id="KW-1185">Reference proteome</keyword>